<dbReference type="VEuPathDB" id="FungiDB:PSTT_03071"/>
<protein>
    <submittedName>
        <fullName evidence="1">Uncharacterized protein</fullName>
    </submittedName>
</protein>
<dbReference type="VEuPathDB" id="FungiDB:PSHT_10858"/>
<reference evidence="2" key="3">
    <citation type="journal article" date="2018" name="Mol. Plant Microbe Interact.">
        <title>Genome sequence resources for the wheat stripe rust pathogen (Puccinia striiformis f. sp. tritici) and the barley stripe rust pathogen (Puccinia striiformis f. sp. hordei).</title>
        <authorList>
            <person name="Xia C."/>
            <person name="Wang M."/>
            <person name="Yin C."/>
            <person name="Cornejo O.E."/>
            <person name="Hulbert S.H."/>
            <person name="Chen X."/>
        </authorList>
    </citation>
    <scope>NUCLEOTIDE SEQUENCE [LARGE SCALE GENOMIC DNA]</scope>
    <source>
        <strain evidence="2">93TX-2</strain>
    </source>
</reference>
<gene>
    <name evidence="1" type="ORF">PSHT_10858</name>
</gene>
<dbReference type="EMBL" id="PKSM01000173">
    <property type="protein sequence ID" value="POW05279.1"/>
    <property type="molecule type" value="Genomic_DNA"/>
</dbReference>
<sequence length="145" mass="16696">MRISLVCRPSPLLSPTRTNRPQPRIRICKDFKSHQTLILAGLGFSRLGNQTKSPILPTGIPGAASSPERFRNLALKADERFFGGYDPKKEPLKVESFYYFFTNHGGERPETNLYILFLFARLNMLTYELGHLTQHQLEQHPTFQY</sequence>
<keyword evidence="2" id="KW-1185">Reference proteome</keyword>
<dbReference type="OrthoDB" id="123929at2759"/>
<dbReference type="AlphaFoldDB" id="A0A2S4V6W9"/>
<accession>A0A2S4V6W9</accession>
<reference evidence="1 2" key="1">
    <citation type="submission" date="2017-12" db="EMBL/GenBank/DDBJ databases">
        <title>Gene loss provides genomic basis for host adaptation in cereal stripe rust fungi.</title>
        <authorList>
            <person name="Xia C."/>
        </authorList>
    </citation>
    <scope>NUCLEOTIDE SEQUENCE [LARGE SCALE GENOMIC DNA]</scope>
    <source>
        <strain evidence="1 2">93TX-2</strain>
    </source>
</reference>
<organism evidence="1 2">
    <name type="scientific">Puccinia striiformis</name>
    <dbReference type="NCBI Taxonomy" id="27350"/>
    <lineage>
        <taxon>Eukaryota</taxon>
        <taxon>Fungi</taxon>
        <taxon>Dikarya</taxon>
        <taxon>Basidiomycota</taxon>
        <taxon>Pucciniomycotina</taxon>
        <taxon>Pucciniomycetes</taxon>
        <taxon>Pucciniales</taxon>
        <taxon>Pucciniaceae</taxon>
        <taxon>Puccinia</taxon>
    </lineage>
</organism>
<reference evidence="2" key="2">
    <citation type="journal article" date="2018" name="BMC Genomics">
        <title>Genomic insights into host adaptation between the wheat stripe rust pathogen (Puccinia striiformis f. sp. tritici) and the barley stripe rust pathogen (Puccinia striiformis f. sp. hordei).</title>
        <authorList>
            <person name="Xia C."/>
            <person name="Wang M."/>
            <person name="Yin C."/>
            <person name="Cornejo O.E."/>
            <person name="Hulbert S.H."/>
            <person name="Chen X."/>
        </authorList>
    </citation>
    <scope>NUCLEOTIDE SEQUENCE [LARGE SCALE GENOMIC DNA]</scope>
    <source>
        <strain evidence="2">93TX-2</strain>
    </source>
</reference>
<name>A0A2S4V6W9_9BASI</name>
<comment type="caution">
    <text evidence="1">The sequence shown here is derived from an EMBL/GenBank/DDBJ whole genome shotgun (WGS) entry which is preliminary data.</text>
</comment>
<dbReference type="Proteomes" id="UP000238274">
    <property type="component" value="Unassembled WGS sequence"/>
</dbReference>
<proteinExistence type="predicted"/>
<evidence type="ECO:0000313" key="1">
    <source>
        <dbReference type="EMBL" id="POW05279.1"/>
    </source>
</evidence>
<evidence type="ECO:0000313" key="2">
    <source>
        <dbReference type="Proteomes" id="UP000238274"/>
    </source>
</evidence>